<gene>
    <name evidence="1" type="ORF">ACH5RR_007119</name>
</gene>
<dbReference type="EMBL" id="JBJUIK010000003">
    <property type="protein sequence ID" value="KAL3533598.1"/>
    <property type="molecule type" value="Genomic_DNA"/>
</dbReference>
<evidence type="ECO:0000313" key="1">
    <source>
        <dbReference type="EMBL" id="KAL3533598.1"/>
    </source>
</evidence>
<dbReference type="Proteomes" id="UP001630127">
    <property type="component" value="Unassembled WGS sequence"/>
</dbReference>
<accession>A0ABD3AR81</accession>
<keyword evidence="2" id="KW-1185">Reference proteome</keyword>
<organism evidence="1 2">
    <name type="scientific">Cinchona calisaya</name>
    <dbReference type="NCBI Taxonomy" id="153742"/>
    <lineage>
        <taxon>Eukaryota</taxon>
        <taxon>Viridiplantae</taxon>
        <taxon>Streptophyta</taxon>
        <taxon>Embryophyta</taxon>
        <taxon>Tracheophyta</taxon>
        <taxon>Spermatophyta</taxon>
        <taxon>Magnoliopsida</taxon>
        <taxon>eudicotyledons</taxon>
        <taxon>Gunneridae</taxon>
        <taxon>Pentapetalae</taxon>
        <taxon>asterids</taxon>
        <taxon>lamiids</taxon>
        <taxon>Gentianales</taxon>
        <taxon>Rubiaceae</taxon>
        <taxon>Cinchonoideae</taxon>
        <taxon>Cinchoneae</taxon>
        <taxon>Cinchona</taxon>
    </lineage>
</organism>
<comment type="caution">
    <text evidence="1">The sequence shown here is derived from an EMBL/GenBank/DDBJ whole genome shotgun (WGS) entry which is preliminary data.</text>
</comment>
<evidence type="ECO:0000313" key="2">
    <source>
        <dbReference type="Proteomes" id="UP001630127"/>
    </source>
</evidence>
<reference evidence="1 2" key="1">
    <citation type="submission" date="2024-11" db="EMBL/GenBank/DDBJ databases">
        <title>A near-complete genome assembly of Cinchona calisaya.</title>
        <authorList>
            <person name="Lian D.C."/>
            <person name="Zhao X.W."/>
            <person name="Wei L."/>
        </authorList>
    </citation>
    <scope>NUCLEOTIDE SEQUENCE [LARGE SCALE GENOMIC DNA]</scope>
    <source>
        <tissue evidence="1">Nenye</tissue>
    </source>
</reference>
<proteinExistence type="predicted"/>
<name>A0ABD3AR81_9GENT</name>
<dbReference type="AlphaFoldDB" id="A0ABD3AR81"/>
<protein>
    <submittedName>
        <fullName evidence="1">Uncharacterized protein</fullName>
    </submittedName>
</protein>
<sequence length="136" mass="15020">MVGSGSLEEMVGSALEEMEGSALEEMEWVDHMEGMGILANVELDGMELEMVGKMGVEEKMGMGEEGKTTQDLLHLGVGRYFYPPYTLVGGEVGIVIGSCNAMMEEKHQAVINLLSILLYSLRINMFCKYRHTCIYG</sequence>